<dbReference type="GO" id="GO:0046872">
    <property type="term" value="F:metal ion binding"/>
    <property type="evidence" value="ECO:0007669"/>
    <property type="project" value="UniProtKB-KW"/>
</dbReference>
<evidence type="ECO:0000313" key="15">
    <source>
        <dbReference type="Proteomes" id="UP000054007"/>
    </source>
</evidence>
<dbReference type="PANTHER" id="PTHR46471:SF2">
    <property type="entry name" value="CHITIN DEACETYLASE-RELATED"/>
    <property type="match status" value="1"/>
</dbReference>
<dbReference type="SUPFAM" id="SSF88713">
    <property type="entry name" value="Glycoside hydrolase/deacetylase"/>
    <property type="match status" value="1"/>
</dbReference>
<dbReference type="CDD" id="cd10951">
    <property type="entry name" value="CE4_ClCDA_like"/>
    <property type="match status" value="1"/>
</dbReference>
<dbReference type="OrthoDB" id="2125469at2759"/>
<evidence type="ECO:0000313" key="14">
    <source>
        <dbReference type="EMBL" id="KIY65582.1"/>
    </source>
</evidence>
<keyword evidence="15" id="KW-1185">Reference proteome</keyword>
<evidence type="ECO:0000256" key="2">
    <source>
        <dbReference type="ARBA" id="ARBA00004609"/>
    </source>
</evidence>
<keyword evidence="5" id="KW-0479">Metal-binding</keyword>
<dbReference type="InterPro" id="IPR011330">
    <property type="entry name" value="Glyco_hydro/deAcase_b/a-brl"/>
</dbReference>
<evidence type="ECO:0000256" key="5">
    <source>
        <dbReference type="ARBA" id="ARBA00022723"/>
    </source>
</evidence>
<dbReference type="Pfam" id="PF01522">
    <property type="entry name" value="Polysacc_deac_1"/>
    <property type="match status" value="1"/>
</dbReference>
<evidence type="ECO:0000256" key="9">
    <source>
        <dbReference type="ARBA" id="ARBA00023277"/>
    </source>
</evidence>
<evidence type="ECO:0000256" key="11">
    <source>
        <dbReference type="ARBA" id="ARBA00023316"/>
    </source>
</evidence>
<keyword evidence="9" id="KW-0119">Carbohydrate metabolism</keyword>
<reference evidence="14 15" key="1">
    <citation type="journal article" date="2015" name="Fungal Genet. Biol.">
        <title>Evolution of novel wood decay mechanisms in Agaricales revealed by the genome sequences of Fistulina hepatica and Cylindrobasidium torrendii.</title>
        <authorList>
            <person name="Floudas D."/>
            <person name="Held B.W."/>
            <person name="Riley R."/>
            <person name="Nagy L.G."/>
            <person name="Koehler G."/>
            <person name="Ransdell A.S."/>
            <person name="Younus H."/>
            <person name="Chow J."/>
            <person name="Chiniquy J."/>
            <person name="Lipzen A."/>
            <person name="Tritt A."/>
            <person name="Sun H."/>
            <person name="Haridas S."/>
            <person name="LaButti K."/>
            <person name="Ohm R.A."/>
            <person name="Kues U."/>
            <person name="Blanchette R.A."/>
            <person name="Grigoriev I.V."/>
            <person name="Minto R.E."/>
            <person name="Hibbett D.S."/>
        </authorList>
    </citation>
    <scope>NUCLEOTIDE SEQUENCE [LARGE SCALE GENOMIC DNA]</scope>
    <source>
        <strain evidence="14 15">FP15055 ss-10</strain>
    </source>
</reference>
<feature type="domain" description="NodB homology" evidence="13">
    <location>
        <begin position="40"/>
        <end position="225"/>
    </location>
</feature>
<dbReference type="STRING" id="1314674.A0A0D7B4Z5"/>
<dbReference type="Proteomes" id="UP000054007">
    <property type="component" value="Unassembled WGS sequence"/>
</dbReference>
<sequence length="251" mass="27870">MLFSTLVATLFAGFTLAHPHPDAQGKRQTADVIYACKNPNHVAITFDDGPYWYIWDIVGKLNDYGAKATFFFNGNNFACIYNKDLMNGVKFAHDSGMQLASHTWSHADLTTLSWDQVHDEMWRVEQALQRIAGVQPAFMRPPFGNFNDNVLAASAARGQRVVNWDFDSGDAAGASPEESKARYDQFVANHPSTLIALNHETHWSSAFDVLPHALQVLSGAGYQLVTVAECLGQQPYQWVSAPQTPDDSWTC</sequence>
<dbReference type="GO" id="GO:0005886">
    <property type="term" value="C:plasma membrane"/>
    <property type="evidence" value="ECO:0007669"/>
    <property type="project" value="UniProtKB-SubCell"/>
</dbReference>
<evidence type="ECO:0000256" key="7">
    <source>
        <dbReference type="ARBA" id="ARBA00022801"/>
    </source>
</evidence>
<dbReference type="AlphaFoldDB" id="A0A0D7B4Z5"/>
<comment type="subcellular location">
    <subcellularLocation>
        <location evidence="2">Cell membrane</location>
        <topology evidence="2">Lipid-anchor</topology>
        <topology evidence="2">GPI-anchor</topology>
    </subcellularLocation>
</comment>
<accession>A0A0D7B4Z5</accession>
<keyword evidence="11" id="KW-0961">Cell wall biogenesis/degradation</keyword>
<feature type="chain" id="PRO_5002316649" evidence="12">
    <location>
        <begin position="18"/>
        <end position="251"/>
    </location>
</feature>
<evidence type="ECO:0000256" key="8">
    <source>
        <dbReference type="ARBA" id="ARBA00023136"/>
    </source>
</evidence>
<keyword evidence="6 12" id="KW-0732">Signal</keyword>
<dbReference type="GO" id="GO:0071555">
    <property type="term" value="P:cell wall organization"/>
    <property type="evidence" value="ECO:0007669"/>
    <property type="project" value="UniProtKB-KW"/>
</dbReference>
<evidence type="ECO:0000256" key="10">
    <source>
        <dbReference type="ARBA" id="ARBA00023288"/>
    </source>
</evidence>
<keyword evidence="3" id="KW-1003">Cell membrane</keyword>
<evidence type="ECO:0000256" key="3">
    <source>
        <dbReference type="ARBA" id="ARBA00022475"/>
    </source>
</evidence>
<dbReference type="GO" id="GO:0098552">
    <property type="term" value="C:side of membrane"/>
    <property type="evidence" value="ECO:0007669"/>
    <property type="project" value="UniProtKB-KW"/>
</dbReference>
<evidence type="ECO:0000256" key="12">
    <source>
        <dbReference type="SAM" id="SignalP"/>
    </source>
</evidence>
<evidence type="ECO:0000256" key="4">
    <source>
        <dbReference type="ARBA" id="ARBA00022622"/>
    </source>
</evidence>
<gene>
    <name evidence="14" type="ORF">CYLTODRAFT_379170</name>
</gene>
<dbReference type="GO" id="GO:0016810">
    <property type="term" value="F:hydrolase activity, acting on carbon-nitrogen (but not peptide) bonds"/>
    <property type="evidence" value="ECO:0007669"/>
    <property type="project" value="InterPro"/>
</dbReference>
<dbReference type="PANTHER" id="PTHR46471">
    <property type="entry name" value="CHITIN DEACETYLASE"/>
    <property type="match status" value="1"/>
</dbReference>
<dbReference type="GO" id="GO:0005975">
    <property type="term" value="P:carbohydrate metabolic process"/>
    <property type="evidence" value="ECO:0007669"/>
    <property type="project" value="InterPro"/>
</dbReference>
<dbReference type="PROSITE" id="PS51677">
    <property type="entry name" value="NODB"/>
    <property type="match status" value="1"/>
</dbReference>
<keyword evidence="8" id="KW-0472">Membrane</keyword>
<organism evidence="14 15">
    <name type="scientific">Cylindrobasidium torrendii FP15055 ss-10</name>
    <dbReference type="NCBI Taxonomy" id="1314674"/>
    <lineage>
        <taxon>Eukaryota</taxon>
        <taxon>Fungi</taxon>
        <taxon>Dikarya</taxon>
        <taxon>Basidiomycota</taxon>
        <taxon>Agaricomycotina</taxon>
        <taxon>Agaricomycetes</taxon>
        <taxon>Agaricomycetidae</taxon>
        <taxon>Agaricales</taxon>
        <taxon>Marasmiineae</taxon>
        <taxon>Physalacriaceae</taxon>
        <taxon>Cylindrobasidium</taxon>
    </lineage>
</organism>
<name>A0A0D7B4Z5_9AGAR</name>
<evidence type="ECO:0000256" key="6">
    <source>
        <dbReference type="ARBA" id="ARBA00022729"/>
    </source>
</evidence>
<proteinExistence type="predicted"/>
<feature type="signal peptide" evidence="12">
    <location>
        <begin position="1"/>
        <end position="17"/>
    </location>
</feature>
<keyword evidence="10" id="KW-0449">Lipoprotein</keyword>
<comment type="cofactor">
    <cofactor evidence="1">
        <name>Co(2+)</name>
        <dbReference type="ChEBI" id="CHEBI:48828"/>
    </cofactor>
</comment>
<protein>
    <submittedName>
        <fullName evidence="14">Carbohydrate esterase family 4 protein</fullName>
    </submittedName>
</protein>
<keyword evidence="7" id="KW-0378">Hydrolase</keyword>
<evidence type="ECO:0000256" key="1">
    <source>
        <dbReference type="ARBA" id="ARBA00001941"/>
    </source>
</evidence>
<dbReference type="InterPro" id="IPR002509">
    <property type="entry name" value="NODB_dom"/>
</dbReference>
<keyword evidence="4" id="KW-0325">Glycoprotein</keyword>
<evidence type="ECO:0000259" key="13">
    <source>
        <dbReference type="PROSITE" id="PS51677"/>
    </source>
</evidence>
<dbReference type="EMBL" id="KN880584">
    <property type="protein sequence ID" value="KIY65582.1"/>
    <property type="molecule type" value="Genomic_DNA"/>
</dbReference>
<keyword evidence="4" id="KW-0336">GPI-anchor</keyword>
<dbReference type="Gene3D" id="3.20.20.370">
    <property type="entry name" value="Glycoside hydrolase/deacetylase"/>
    <property type="match status" value="1"/>
</dbReference>